<evidence type="ECO:0000256" key="1">
    <source>
        <dbReference type="SAM" id="MobiDB-lite"/>
    </source>
</evidence>
<name>A0A8S1D526_9INSE</name>
<accession>A0A8S1D526</accession>
<dbReference type="OrthoDB" id="6095487at2759"/>
<protein>
    <submittedName>
        <fullName evidence="2">Uncharacterized protein</fullName>
    </submittedName>
</protein>
<feature type="region of interest" description="Disordered" evidence="1">
    <location>
        <begin position="285"/>
        <end position="304"/>
    </location>
</feature>
<sequence length="466" mass="51637">MALGELNQRMDAMVHDLSTALEESSVARRQRNMGRRRARSTGNLPLVYGEQSEQSSSSLEETFRSKGVSSIHQSDSDEGSPPPQTSQRATTFHRPAIALKTRRMAGGPSRHVNCIESDSVNENFSPIRPTTRRKRKFKRMAIDPLDMAGQSCLRPPPPPLVNLCGQLQSKKYLHYGSRGPTRDGASMLLCGKRKRSIRERSMSGAEALLPTRRQIEFQKLRISSFTDSSSMDCGPDSSANSFSDHDSSLSSSDSDPSIYANDDGREADDEQSDWVGECSSTETGWWVRDAPGAAGPSSACKPPETVFSEDELSYQRRFRLLRSSMSGREIRAGRRRLEKGRPGFSISSSANERLSRFLQDPRQTQLRLHPIRSGEQEQLTQLARLYSLNVQLTQNGPECSCPVLTKTRHTMRVVPGSSTPQAARGHALSDYKRRRRCPAALGQPKPAEPPEPAVQPSDSEPVIAII</sequence>
<feature type="compositionally biased region" description="Basic residues" evidence="1">
    <location>
        <begin position="28"/>
        <end position="39"/>
    </location>
</feature>
<comment type="caution">
    <text evidence="2">The sequence shown here is derived from an EMBL/GenBank/DDBJ whole genome shotgun (WGS) entry which is preliminary data.</text>
</comment>
<feature type="region of interest" description="Disordered" evidence="1">
    <location>
        <begin position="438"/>
        <end position="466"/>
    </location>
</feature>
<organism evidence="2 3">
    <name type="scientific">Cloeon dipterum</name>
    <dbReference type="NCBI Taxonomy" id="197152"/>
    <lineage>
        <taxon>Eukaryota</taxon>
        <taxon>Metazoa</taxon>
        <taxon>Ecdysozoa</taxon>
        <taxon>Arthropoda</taxon>
        <taxon>Hexapoda</taxon>
        <taxon>Insecta</taxon>
        <taxon>Pterygota</taxon>
        <taxon>Palaeoptera</taxon>
        <taxon>Ephemeroptera</taxon>
        <taxon>Pisciforma</taxon>
        <taxon>Baetidae</taxon>
        <taxon>Cloeon</taxon>
    </lineage>
</organism>
<reference evidence="2 3" key="1">
    <citation type="submission" date="2020-04" db="EMBL/GenBank/DDBJ databases">
        <authorList>
            <person name="Alioto T."/>
            <person name="Alioto T."/>
            <person name="Gomez Garrido J."/>
        </authorList>
    </citation>
    <scope>NUCLEOTIDE SEQUENCE [LARGE SCALE GENOMIC DNA]</scope>
</reference>
<dbReference type="AlphaFoldDB" id="A0A8S1D526"/>
<evidence type="ECO:0000313" key="3">
    <source>
        <dbReference type="Proteomes" id="UP000494165"/>
    </source>
</evidence>
<evidence type="ECO:0000313" key="2">
    <source>
        <dbReference type="EMBL" id="CAB3378841.1"/>
    </source>
</evidence>
<dbReference type="Proteomes" id="UP000494165">
    <property type="component" value="Unassembled WGS sequence"/>
</dbReference>
<dbReference type="EMBL" id="CADEPI010000173">
    <property type="protein sequence ID" value="CAB3378841.1"/>
    <property type="molecule type" value="Genomic_DNA"/>
</dbReference>
<feature type="compositionally biased region" description="Low complexity" evidence="1">
    <location>
        <begin position="50"/>
        <end position="60"/>
    </location>
</feature>
<proteinExistence type="predicted"/>
<gene>
    <name evidence="2" type="ORF">CLODIP_2_CD00568</name>
</gene>
<dbReference type="InterPro" id="IPR051189">
    <property type="entry name" value="Splicing_assoc_domain"/>
</dbReference>
<dbReference type="PANTHER" id="PTHR14195">
    <property type="entry name" value="G PATCH DOMAIN CONTAINING PROTEIN 2"/>
    <property type="match status" value="1"/>
</dbReference>
<feature type="region of interest" description="Disordered" evidence="1">
    <location>
        <begin position="18"/>
        <end position="95"/>
    </location>
</feature>
<keyword evidence="3" id="KW-1185">Reference proteome</keyword>
<feature type="compositionally biased region" description="Low complexity" evidence="1">
    <location>
        <begin position="236"/>
        <end position="257"/>
    </location>
</feature>
<feature type="region of interest" description="Disordered" evidence="1">
    <location>
        <begin position="226"/>
        <end position="276"/>
    </location>
</feature>